<protein>
    <submittedName>
        <fullName evidence="2 3">Tight adherance operon protein</fullName>
    </submittedName>
</protein>
<dbReference type="AlphaFoldDB" id="A0A0T9TL07"/>
<name>A0A0T9TL07_YERAL</name>
<dbReference type="RefSeq" id="WP_042839823.1">
    <property type="nucleotide sequence ID" value="NZ_CQEH01000013.1"/>
</dbReference>
<dbReference type="Proteomes" id="UP000038647">
    <property type="component" value="Unassembled WGS sequence"/>
</dbReference>
<dbReference type="STRING" id="1453495.AT01_1929"/>
<reference evidence="2 5" key="1">
    <citation type="submission" date="2015-03" db="EMBL/GenBank/DDBJ databases">
        <authorList>
            <person name="Murphy D."/>
        </authorList>
    </citation>
    <scope>NUCLEOTIDE SEQUENCE [LARGE SCALE GENOMIC DNA]</scope>
    <source>
        <strain evidence="2 5">IP06005</strain>
    </source>
</reference>
<dbReference type="PROSITE" id="PS51257">
    <property type="entry name" value="PROKAR_LIPOPROTEIN"/>
    <property type="match status" value="1"/>
</dbReference>
<evidence type="ECO:0000313" key="5">
    <source>
        <dbReference type="Proteomes" id="UP000041595"/>
    </source>
</evidence>
<dbReference type="Proteomes" id="UP000041595">
    <property type="component" value="Unassembled WGS sequence"/>
</dbReference>
<keyword evidence="4" id="KW-1185">Reference proteome</keyword>
<keyword evidence="1" id="KW-1133">Transmembrane helix</keyword>
<evidence type="ECO:0000256" key="1">
    <source>
        <dbReference type="SAM" id="Phobius"/>
    </source>
</evidence>
<dbReference type="Gene3D" id="1.25.40.10">
    <property type="entry name" value="Tetratricopeptide repeat domain"/>
    <property type="match status" value="1"/>
</dbReference>
<accession>A0A0T9TL07</accession>
<sequence length="253" mass="28571">MYKQFNANITVLIFIFVISGCSWNSRIGNKDFYYRESILLKANNHAGLITLYRDKLKQKEDDAVRLKLANAYYLTGDTKSSLYYLQPIAHKDDESIYILQAKNLINKDDNIGAAAVINKLLAISPNNAEAYNLIGIVFANNGEISNSETAFEKSRALFIPDEIAMNNLAVAAMFDDRYSDAIRILLPDYLAGKRNPLMLHNLVFSLIQLGDKQYAKKIIIAEKMAKDPDELILALSQVDNLSQQKLPTRENNE</sequence>
<dbReference type="EMBL" id="CQEJ01000006">
    <property type="protein sequence ID" value="CNK87583.1"/>
    <property type="molecule type" value="Genomic_DNA"/>
</dbReference>
<evidence type="ECO:0000313" key="4">
    <source>
        <dbReference type="Proteomes" id="UP000038647"/>
    </source>
</evidence>
<reference evidence="3 4" key="2">
    <citation type="submission" date="2015-03" db="EMBL/GenBank/DDBJ databases">
        <authorList>
            <consortium name="Pathogen Informatics"/>
            <person name="Murphy D."/>
        </authorList>
    </citation>
    <scope>NUCLEOTIDE SEQUENCE [LARGE SCALE GENOMIC DNA]</scope>
    <source>
        <strain evidence="3 4">IP08791</strain>
    </source>
</reference>
<dbReference type="EMBL" id="CQEH01000013">
    <property type="protein sequence ID" value="CNL33600.1"/>
    <property type="molecule type" value="Genomic_DNA"/>
</dbReference>
<keyword evidence="1" id="KW-0472">Membrane</keyword>
<evidence type="ECO:0000313" key="2">
    <source>
        <dbReference type="EMBL" id="CNK87583.1"/>
    </source>
</evidence>
<dbReference type="eggNOG" id="COG5010">
    <property type="taxonomic scope" value="Bacteria"/>
</dbReference>
<organism evidence="2 5">
    <name type="scientific">Yersinia aldovae</name>
    <dbReference type="NCBI Taxonomy" id="29483"/>
    <lineage>
        <taxon>Bacteria</taxon>
        <taxon>Pseudomonadati</taxon>
        <taxon>Pseudomonadota</taxon>
        <taxon>Gammaproteobacteria</taxon>
        <taxon>Enterobacterales</taxon>
        <taxon>Yersiniaceae</taxon>
        <taxon>Yersinia</taxon>
    </lineage>
</organism>
<evidence type="ECO:0000313" key="3">
    <source>
        <dbReference type="EMBL" id="CNL33600.1"/>
    </source>
</evidence>
<dbReference type="OrthoDB" id="6480168at2"/>
<feature type="transmembrane region" description="Helical" evidence="1">
    <location>
        <begin position="6"/>
        <end position="25"/>
    </location>
</feature>
<dbReference type="SUPFAM" id="SSF48452">
    <property type="entry name" value="TPR-like"/>
    <property type="match status" value="1"/>
</dbReference>
<dbReference type="InterPro" id="IPR011990">
    <property type="entry name" value="TPR-like_helical_dom_sf"/>
</dbReference>
<proteinExistence type="predicted"/>
<gene>
    <name evidence="2" type="primary">tadD</name>
    <name evidence="2" type="ORF">ERS137965_01327</name>
    <name evidence="3" type="ORF">ERS137966_02934</name>
</gene>
<keyword evidence="1" id="KW-0812">Transmembrane</keyword>